<dbReference type="GO" id="GO:0005524">
    <property type="term" value="F:ATP binding"/>
    <property type="evidence" value="ECO:0007669"/>
    <property type="project" value="InterPro"/>
</dbReference>
<dbReference type="GO" id="GO:0003677">
    <property type="term" value="F:DNA binding"/>
    <property type="evidence" value="ECO:0007669"/>
    <property type="project" value="InterPro"/>
</dbReference>
<dbReference type="GO" id="GO:0006289">
    <property type="term" value="P:nucleotide-excision repair"/>
    <property type="evidence" value="ECO:0007669"/>
    <property type="project" value="InterPro"/>
</dbReference>
<dbReference type="InterPro" id="IPR004807">
    <property type="entry name" value="UvrB"/>
</dbReference>
<dbReference type="PANTHER" id="PTHR24029:SF1">
    <property type="entry name" value="TRANSCRIPTION-REPAIR-COUPLING FACTOR"/>
    <property type="match status" value="1"/>
</dbReference>
<dbReference type="InterPro" id="IPR027417">
    <property type="entry name" value="P-loop_NTPase"/>
</dbReference>
<sequence length="154" mass="18144">MLRSGVKPDMFFKYIGLAYPDPASLFDYFPKNTAILLDEFARILETEESLEKEEAEWQTETLSRMETVRDVQVSHSFKKLLEKNHSPKIYMTLFQKQMASMRVSKTTNIVYKQMQQFHGQMNVLKTELESWHKNNYAVVILAPNLERAEKMQQT</sequence>
<dbReference type="GO" id="GO:0016887">
    <property type="term" value="F:ATP hydrolysis activity"/>
    <property type="evidence" value="ECO:0007669"/>
    <property type="project" value="InterPro"/>
</dbReference>
<dbReference type="SUPFAM" id="SSF52540">
    <property type="entry name" value="P-loop containing nucleoside triphosphate hydrolases"/>
    <property type="match status" value="1"/>
</dbReference>
<dbReference type="EMBL" id="ADXJ01000119">
    <property type="protein sequence ID" value="EFS01464.1"/>
    <property type="molecule type" value="Genomic_DNA"/>
</dbReference>
<gene>
    <name evidence="1" type="ORF">NT03LS_0320</name>
</gene>
<accession>E3ZLN4</accession>
<dbReference type="AlphaFoldDB" id="E3ZLN4"/>
<dbReference type="GO" id="GO:0009380">
    <property type="term" value="C:excinuclease repair complex"/>
    <property type="evidence" value="ECO:0007669"/>
    <property type="project" value="InterPro"/>
</dbReference>
<proteinExistence type="predicted"/>
<feature type="non-terminal residue" evidence="1">
    <location>
        <position position="154"/>
    </location>
</feature>
<organism evidence="1">
    <name type="scientific">Listeria seeligeri FSL N1-067</name>
    <dbReference type="NCBI Taxonomy" id="702453"/>
    <lineage>
        <taxon>Bacteria</taxon>
        <taxon>Bacillati</taxon>
        <taxon>Bacillota</taxon>
        <taxon>Bacilli</taxon>
        <taxon>Bacillales</taxon>
        <taxon>Listeriaceae</taxon>
        <taxon>Listeria</taxon>
    </lineage>
</organism>
<comment type="caution">
    <text evidence="1">The sequence shown here is derived from an EMBL/GenBank/DDBJ whole genome shotgun (WGS) entry which is preliminary data.</text>
</comment>
<reference evidence="1" key="1">
    <citation type="journal article" date="2010" name="Microbiol. Resour. Announc.">
        <title>Comparative genomics of the bacterial genus Listeria: Genome evolution is characterized by limited gene acquisition and limited gene loss.</title>
        <authorList>
            <person name="den Bakker H.C."/>
            <person name="Cummings C.A."/>
            <person name="Ferreira V."/>
            <person name="Vatta P."/>
            <person name="Orsi R.H."/>
            <person name="Degoricija L."/>
            <person name="Barker M."/>
            <person name="Petrauskene O."/>
            <person name="Furtado M.R."/>
            <person name="Wiedmann M."/>
        </authorList>
    </citation>
    <scope>NUCLEOTIDE SEQUENCE [LARGE SCALE GENOMIC DNA]</scope>
    <source>
        <strain evidence="1">FSL N1-067</strain>
    </source>
</reference>
<name>E3ZLN4_LISSE</name>
<dbReference type="PANTHER" id="PTHR24029">
    <property type="entry name" value="UVRABC SYSTEM PROTEIN B"/>
    <property type="match status" value="1"/>
</dbReference>
<dbReference type="Proteomes" id="UP000004302">
    <property type="component" value="Chromosome"/>
</dbReference>
<dbReference type="HOGENOM" id="CLU_1717087_0_0_9"/>
<evidence type="ECO:0000313" key="1">
    <source>
        <dbReference type="EMBL" id="EFS01464.1"/>
    </source>
</evidence>
<protein>
    <submittedName>
        <fullName evidence="1">Transcription-repair coupling factor</fullName>
    </submittedName>
</protein>